<organism evidence="1 2">
    <name type="scientific">Streptomyces erythrogriseus</name>
    <dbReference type="NCBI Taxonomy" id="284027"/>
    <lineage>
        <taxon>Bacteria</taxon>
        <taxon>Bacillati</taxon>
        <taxon>Actinomycetota</taxon>
        <taxon>Actinomycetes</taxon>
        <taxon>Kitasatosporales</taxon>
        <taxon>Streptomycetaceae</taxon>
        <taxon>Streptomyces</taxon>
        <taxon>Streptomyces griseoincarnatus group</taxon>
    </lineage>
</organism>
<name>A0ABN3WFV1_9ACTN</name>
<accession>A0ABN3WFV1</accession>
<dbReference type="Proteomes" id="UP001501423">
    <property type="component" value="Unassembled WGS sequence"/>
</dbReference>
<sequence length="98" mass="11061">MAQGHTVVGREVHARIPGTRHAKGNYRKYDLVTMKDGYIYLHESKNGPGANYEPHQKAMDDLFTETGLILYGRYARRGGIAGYLDPSRFVINVVHQDV</sequence>
<reference evidence="1 2" key="1">
    <citation type="journal article" date="2019" name="Int. J. Syst. Evol. Microbiol.">
        <title>The Global Catalogue of Microorganisms (GCM) 10K type strain sequencing project: providing services to taxonomists for standard genome sequencing and annotation.</title>
        <authorList>
            <consortium name="The Broad Institute Genomics Platform"/>
            <consortium name="The Broad Institute Genome Sequencing Center for Infectious Disease"/>
            <person name="Wu L."/>
            <person name="Ma J."/>
        </authorList>
    </citation>
    <scope>NUCLEOTIDE SEQUENCE [LARGE SCALE GENOMIC DNA]</scope>
    <source>
        <strain evidence="1 2">JCM 9650</strain>
    </source>
</reference>
<gene>
    <name evidence="1" type="ORF">GCM10010478_11950</name>
</gene>
<evidence type="ECO:0000313" key="1">
    <source>
        <dbReference type="EMBL" id="GAA2914607.1"/>
    </source>
</evidence>
<keyword evidence="2" id="KW-1185">Reference proteome</keyword>
<protein>
    <submittedName>
        <fullName evidence="1">Uncharacterized protein</fullName>
    </submittedName>
</protein>
<dbReference type="EMBL" id="BAAAVA010000008">
    <property type="protein sequence ID" value="GAA2914607.1"/>
    <property type="molecule type" value="Genomic_DNA"/>
</dbReference>
<evidence type="ECO:0000313" key="2">
    <source>
        <dbReference type="Proteomes" id="UP001501423"/>
    </source>
</evidence>
<comment type="caution">
    <text evidence="1">The sequence shown here is derived from an EMBL/GenBank/DDBJ whole genome shotgun (WGS) entry which is preliminary data.</text>
</comment>
<proteinExistence type="predicted"/>